<sequence length="428" mass="48650">MSMESTIEDILETWFGAGKSSLIDHVFQVDDAVSHFNPGDAEIDKEITSEINPRFVLHDSKGFEPSNLSTFNVVSDFLQRKSANSLELKERLHAVWLCIHTPTDGVRVLEAGDEKFLKLADELQVPVVVVFTQYDRLVRKYTGENRLKLAQKDFDGCVESLSSAATRLKIPMPRYIKVSVRKNYTDNISELVKITHETVEERLKGDAWIMWAVAQRASVPLKIDAYYWRTMSGSLHAVGDLLLRRCLVQVHKDIVACWNPRDGETVLNGDEFKHLVLYVVQDLYEKSHPNSPPDIEKISQFVTLCTSVTAVIAPPVAILGLTYFFVSWISNAVLSNTPDVQHVLIAYTVDLILVLEELFKIALQPSLLGKISWKELEEAFEVYHRSTSQRSAHSDVRVLVERQGGSKLELTSIRQRMEELICQYRQTM</sequence>
<reference evidence="1" key="1">
    <citation type="submission" date="2023-03" db="EMBL/GenBank/DDBJ databases">
        <title>Massive genome expansion in bonnet fungi (Mycena s.s.) driven by repeated elements and novel gene families across ecological guilds.</title>
        <authorList>
            <consortium name="Lawrence Berkeley National Laboratory"/>
            <person name="Harder C.B."/>
            <person name="Miyauchi S."/>
            <person name="Viragh M."/>
            <person name="Kuo A."/>
            <person name="Thoen E."/>
            <person name="Andreopoulos B."/>
            <person name="Lu D."/>
            <person name="Skrede I."/>
            <person name="Drula E."/>
            <person name="Henrissat B."/>
            <person name="Morin E."/>
            <person name="Kohler A."/>
            <person name="Barry K."/>
            <person name="LaButti K."/>
            <person name="Morin E."/>
            <person name="Salamov A."/>
            <person name="Lipzen A."/>
            <person name="Mereny Z."/>
            <person name="Hegedus B."/>
            <person name="Baldrian P."/>
            <person name="Stursova M."/>
            <person name="Weitz H."/>
            <person name="Taylor A."/>
            <person name="Grigoriev I.V."/>
            <person name="Nagy L.G."/>
            <person name="Martin F."/>
            <person name="Kauserud H."/>
        </authorList>
    </citation>
    <scope>NUCLEOTIDE SEQUENCE</scope>
    <source>
        <strain evidence="1">CBHHK067</strain>
    </source>
</reference>
<dbReference type="Gene3D" id="3.40.50.300">
    <property type="entry name" value="P-loop containing nucleotide triphosphate hydrolases"/>
    <property type="match status" value="1"/>
</dbReference>
<dbReference type="SUPFAM" id="SSF52540">
    <property type="entry name" value="P-loop containing nucleoside triphosphate hydrolases"/>
    <property type="match status" value="1"/>
</dbReference>
<evidence type="ECO:0000313" key="1">
    <source>
        <dbReference type="EMBL" id="KAJ7676351.1"/>
    </source>
</evidence>
<evidence type="ECO:0008006" key="3">
    <source>
        <dbReference type="Google" id="ProtNLM"/>
    </source>
</evidence>
<proteinExistence type="predicted"/>
<keyword evidence="2" id="KW-1185">Reference proteome</keyword>
<comment type="caution">
    <text evidence="1">The sequence shown here is derived from an EMBL/GenBank/DDBJ whole genome shotgun (WGS) entry which is preliminary data.</text>
</comment>
<dbReference type="AlphaFoldDB" id="A0AAD7D3H9"/>
<gene>
    <name evidence="1" type="ORF">B0H17DRAFT_1080203</name>
</gene>
<evidence type="ECO:0000313" key="2">
    <source>
        <dbReference type="Proteomes" id="UP001221757"/>
    </source>
</evidence>
<dbReference type="EMBL" id="JARKIE010000143">
    <property type="protein sequence ID" value="KAJ7676351.1"/>
    <property type="molecule type" value="Genomic_DNA"/>
</dbReference>
<dbReference type="InterPro" id="IPR027417">
    <property type="entry name" value="P-loop_NTPase"/>
</dbReference>
<protein>
    <recommendedName>
        <fullName evidence="3">G domain-containing protein</fullName>
    </recommendedName>
</protein>
<dbReference type="Proteomes" id="UP001221757">
    <property type="component" value="Unassembled WGS sequence"/>
</dbReference>
<accession>A0AAD7D3H9</accession>
<name>A0AAD7D3H9_MYCRO</name>
<organism evidence="1 2">
    <name type="scientific">Mycena rosella</name>
    <name type="common">Pink bonnet</name>
    <name type="synonym">Agaricus rosellus</name>
    <dbReference type="NCBI Taxonomy" id="1033263"/>
    <lineage>
        <taxon>Eukaryota</taxon>
        <taxon>Fungi</taxon>
        <taxon>Dikarya</taxon>
        <taxon>Basidiomycota</taxon>
        <taxon>Agaricomycotina</taxon>
        <taxon>Agaricomycetes</taxon>
        <taxon>Agaricomycetidae</taxon>
        <taxon>Agaricales</taxon>
        <taxon>Marasmiineae</taxon>
        <taxon>Mycenaceae</taxon>
        <taxon>Mycena</taxon>
    </lineage>
</organism>